<keyword evidence="23" id="KW-1185">Reference proteome</keyword>
<gene>
    <name evidence="22" type="ORF">L484_008726</name>
</gene>
<dbReference type="EMBL" id="KE344364">
    <property type="protein sequence ID" value="EXB58573.1"/>
    <property type="molecule type" value="Genomic_DNA"/>
</dbReference>
<dbReference type="Pfam" id="PF08276">
    <property type="entry name" value="PAN_2"/>
    <property type="match status" value="1"/>
</dbReference>
<dbReference type="GO" id="GO:0030246">
    <property type="term" value="F:carbohydrate binding"/>
    <property type="evidence" value="ECO:0007669"/>
    <property type="project" value="UniProtKB-KW"/>
</dbReference>
<dbReference type="InterPro" id="IPR001480">
    <property type="entry name" value="Bulb-type_lectin_dom"/>
</dbReference>
<evidence type="ECO:0000313" key="23">
    <source>
        <dbReference type="Proteomes" id="UP000030645"/>
    </source>
</evidence>
<feature type="domain" description="Bulb-type lectin" evidence="20">
    <location>
        <begin position="114"/>
        <end position="238"/>
    </location>
</feature>
<evidence type="ECO:0000256" key="2">
    <source>
        <dbReference type="ARBA" id="ARBA00008536"/>
    </source>
</evidence>
<dbReference type="SUPFAM" id="SSF56112">
    <property type="entry name" value="Protein kinase-like (PK-like)"/>
    <property type="match status" value="1"/>
</dbReference>
<dbReference type="SUPFAM" id="SSF51110">
    <property type="entry name" value="alpha-D-mannose-specific plant lectins"/>
    <property type="match status" value="1"/>
</dbReference>
<dbReference type="AlphaFoldDB" id="W9QYJ9"/>
<keyword evidence="14 18" id="KW-0472">Membrane</keyword>
<evidence type="ECO:0000256" key="7">
    <source>
        <dbReference type="ARBA" id="ARBA00022692"/>
    </source>
</evidence>
<evidence type="ECO:0000259" key="19">
    <source>
        <dbReference type="PROSITE" id="PS50011"/>
    </source>
</evidence>
<dbReference type="SMART" id="SM00108">
    <property type="entry name" value="B_lectin"/>
    <property type="match status" value="1"/>
</dbReference>
<dbReference type="Pfam" id="PF00954">
    <property type="entry name" value="S_locus_glycop"/>
    <property type="match status" value="1"/>
</dbReference>
<comment type="similarity">
    <text evidence="3">In the C-terminal section; belongs to the protein kinase superfamily. Ser/Thr protein kinase family.</text>
</comment>
<dbReference type="GO" id="GO:0005524">
    <property type="term" value="F:ATP binding"/>
    <property type="evidence" value="ECO:0007669"/>
    <property type="project" value="UniProtKB-KW"/>
</dbReference>
<dbReference type="Proteomes" id="UP000030645">
    <property type="component" value="Unassembled WGS sequence"/>
</dbReference>
<evidence type="ECO:0000256" key="15">
    <source>
        <dbReference type="ARBA" id="ARBA00023157"/>
    </source>
</evidence>
<keyword evidence="11 22" id="KW-0418">Kinase</keyword>
<dbReference type="InterPro" id="IPR036426">
    <property type="entry name" value="Bulb-type_lectin_dom_sf"/>
</dbReference>
<dbReference type="InterPro" id="IPR000719">
    <property type="entry name" value="Prot_kinase_dom"/>
</dbReference>
<keyword evidence="5" id="KW-0723">Serine/threonine-protein kinase</keyword>
<dbReference type="PROSITE" id="PS50927">
    <property type="entry name" value="BULB_LECTIN"/>
    <property type="match status" value="1"/>
</dbReference>
<dbReference type="PROSITE" id="PS50948">
    <property type="entry name" value="PAN"/>
    <property type="match status" value="1"/>
</dbReference>
<dbReference type="Gene3D" id="2.90.10.10">
    <property type="entry name" value="Bulb-type lectin domain"/>
    <property type="match status" value="1"/>
</dbReference>
<dbReference type="eggNOG" id="KOG1187">
    <property type="taxonomic scope" value="Eukaryota"/>
</dbReference>
<keyword evidence="9 22" id="KW-0430">Lectin</keyword>
<dbReference type="InterPro" id="IPR000858">
    <property type="entry name" value="S_locus_glycoprot_dom"/>
</dbReference>
<evidence type="ECO:0000259" key="21">
    <source>
        <dbReference type="PROSITE" id="PS50948"/>
    </source>
</evidence>
<evidence type="ECO:0000256" key="13">
    <source>
        <dbReference type="ARBA" id="ARBA00022989"/>
    </source>
</evidence>
<keyword evidence="10" id="KW-0547">Nucleotide-binding</keyword>
<keyword evidence="8" id="KW-0732">Signal</keyword>
<dbReference type="Pfam" id="PF01453">
    <property type="entry name" value="B_lectin"/>
    <property type="match status" value="1"/>
</dbReference>
<evidence type="ECO:0000256" key="5">
    <source>
        <dbReference type="ARBA" id="ARBA00022527"/>
    </source>
</evidence>
<keyword evidence="13 18" id="KW-1133">Transmembrane helix</keyword>
<evidence type="ECO:0000259" key="20">
    <source>
        <dbReference type="PROSITE" id="PS50927"/>
    </source>
</evidence>
<proteinExistence type="inferred from homology"/>
<evidence type="ECO:0000256" key="9">
    <source>
        <dbReference type="ARBA" id="ARBA00022734"/>
    </source>
</evidence>
<dbReference type="CDD" id="cd14066">
    <property type="entry name" value="STKc_IRAK"/>
    <property type="match status" value="1"/>
</dbReference>
<dbReference type="CDD" id="cd00028">
    <property type="entry name" value="B_lectin"/>
    <property type="match status" value="1"/>
</dbReference>
<dbReference type="GO" id="GO:0048544">
    <property type="term" value="P:recognition of pollen"/>
    <property type="evidence" value="ECO:0007669"/>
    <property type="project" value="InterPro"/>
</dbReference>
<dbReference type="InterPro" id="IPR003609">
    <property type="entry name" value="Pan_app"/>
</dbReference>
<dbReference type="PANTHER" id="PTHR27002:SF1111">
    <property type="entry name" value="NON-SPECIFIC SERINE_THREONINE PROTEIN KINASE"/>
    <property type="match status" value="1"/>
</dbReference>
<dbReference type="FunFam" id="1.10.510.10:FF:000240">
    <property type="entry name" value="Lectin-domain containing receptor kinase A4.3"/>
    <property type="match status" value="1"/>
</dbReference>
<keyword evidence="16 22" id="KW-0675">Receptor</keyword>
<evidence type="ECO:0000256" key="17">
    <source>
        <dbReference type="ARBA" id="ARBA00023180"/>
    </source>
</evidence>
<dbReference type="GO" id="GO:0002229">
    <property type="term" value="P:defense response to oomycetes"/>
    <property type="evidence" value="ECO:0007669"/>
    <property type="project" value="UniProtKB-ARBA"/>
</dbReference>
<keyword evidence="12" id="KW-0067">ATP-binding</keyword>
<dbReference type="Pfam" id="PF07714">
    <property type="entry name" value="PK_Tyr_Ser-Thr"/>
    <property type="match status" value="1"/>
</dbReference>
<feature type="domain" description="Protein kinase" evidence="19">
    <location>
        <begin position="780"/>
        <end position="1003"/>
    </location>
</feature>
<dbReference type="Gene3D" id="1.10.510.10">
    <property type="entry name" value="Transferase(Phosphotransferase) domain 1"/>
    <property type="match status" value="1"/>
</dbReference>
<dbReference type="PROSITE" id="PS00108">
    <property type="entry name" value="PROTEIN_KINASE_ST"/>
    <property type="match status" value="1"/>
</dbReference>
<feature type="domain" description="Apple" evidence="21">
    <location>
        <begin position="412"/>
        <end position="502"/>
    </location>
</feature>
<comment type="subcellular location">
    <subcellularLocation>
        <location evidence="1">Cell membrane</location>
        <topology evidence="1">Single-pass type I membrane protein</topology>
    </subcellularLocation>
</comment>
<keyword evidence="4" id="KW-1003">Cell membrane</keyword>
<evidence type="ECO:0000256" key="1">
    <source>
        <dbReference type="ARBA" id="ARBA00004251"/>
    </source>
</evidence>
<dbReference type="InterPro" id="IPR008271">
    <property type="entry name" value="Ser/Thr_kinase_AS"/>
</dbReference>
<evidence type="ECO:0000256" key="8">
    <source>
        <dbReference type="ARBA" id="ARBA00022729"/>
    </source>
</evidence>
<dbReference type="FunFam" id="3.30.200.20:FF:000330">
    <property type="entry name" value="G-type lectin S-receptor-like serine/threonine-protein kinase At4g03230"/>
    <property type="match status" value="1"/>
</dbReference>
<dbReference type="GO" id="GO:0005886">
    <property type="term" value="C:plasma membrane"/>
    <property type="evidence" value="ECO:0007669"/>
    <property type="project" value="UniProtKB-SubCell"/>
</dbReference>
<evidence type="ECO:0000256" key="3">
    <source>
        <dbReference type="ARBA" id="ARBA00010217"/>
    </source>
</evidence>
<keyword evidence="17" id="KW-0325">Glycoprotein</keyword>
<evidence type="ECO:0000256" key="10">
    <source>
        <dbReference type="ARBA" id="ARBA00022741"/>
    </source>
</evidence>
<evidence type="ECO:0000256" key="16">
    <source>
        <dbReference type="ARBA" id="ARBA00023170"/>
    </source>
</evidence>
<evidence type="ECO:0000256" key="14">
    <source>
        <dbReference type="ARBA" id="ARBA00023136"/>
    </source>
</evidence>
<dbReference type="Gene3D" id="3.30.200.20">
    <property type="entry name" value="Phosphorylase Kinase, domain 1"/>
    <property type="match status" value="1"/>
</dbReference>
<evidence type="ECO:0000256" key="12">
    <source>
        <dbReference type="ARBA" id="ARBA00022840"/>
    </source>
</evidence>
<evidence type="ECO:0000256" key="11">
    <source>
        <dbReference type="ARBA" id="ARBA00022777"/>
    </source>
</evidence>
<dbReference type="SMART" id="SM00220">
    <property type="entry name" value="S_TKc"/>
    <property type="match status" value="1"/>
</dbReference>
<organism evidence="22 23">
    <name type="scientific">Morus notabilis</name>
    <dbReference type="NCBI Taxonomy" id="981085"/>
    <lineage>
        <taxon>Eukaryota</taxon>
        <taxon>Viridiplantae</taxon>
        <taxon>Streptophyta</taxon>
        <taxon>Embryophyta</taxon>
        <taxon>Tracheophyta</taxon>
        <taxon>Spermatophyta</taxon>
        <taxon>Magnoliopsida</taxon>
        <taxon>eudicotyledons</taxon>
        <taxon>Gunneridae</taxon>
        <taxon>Pentapetalae</taxon>
        <taxon>rosids</taxon>
        <taxon>fabids</taxon>
        <taxon>Rosales</taxon>
        <taxon>Moraceae</taxon>
        <taxon>Moreae</taxon>
        <taxon>Morus</taxon>
    </lineage>
</organism>
<evidence type="ECO:0000256" key="18">
    <source>
        <dbReference type="SAM" id="Phobius"/>
    </source>
</evidence>
<dbReference type="InterPro" id="IPR001245">
    <property type="entry name" value="Ser-Thr/Tyr_kinase_cat_dom"/>
</dbReference>
<evidence type="ECO:0000256" key="6">
    <source>
        <dbReference type="ARBA" id="ARBA00022679"/>
    </source>
</evidence>
<dbReference type="PROSITE" id="PS50011">
    <property type="entry name" value="PROTEIN_KINASE_DOM"/>
    <property type="match status" value="1"/>
</dbReference>
<reference evidence="23" key="1">
    <citation type="submission" date="2013-01" db="EMBL/GenBank/DDBJ databases">
        <title>Draft Genome Sequence of a Mulberry Tree, Morus notabilis C.K. Schneid.</title>
        <authorList>
            <person name="He N."/>
            <person name="Zhao S."/>
        </authorList>
    </citation>
    <scope>NUCLEOTIDE SEQUENCE</scope>
</reference>
<feature type="transmembrane region" description="Helical" evidence="18">
    <location>
        <begin position="693"/>
        <end position="717"/>
    </location>
</feature>
<name>W9QYJ9_9ROSA</name>
<sequence length="1003" mass="112046">MQEHEIERNGESEYAFHELVPKTPFEGSTRSRAVRHLVETCKEAKELAGHVLPLTSCRSSSKVESSTSLVCGGQKNMDDRASTISQLVNRLLSYIFLIITLSYCSCQLFCSARDIIEHDTPIRDNGETLVSAGGKFELGFFTPNGSSNGTRYVGIWHKFSPDTVVWVANRDYPLFSSTGVFGVHKDGNLHVLDNSTGNSCWSTGLDSSRSPNRTVKLMDSGNLELKEGSQLGKSLWESFKNPTNTFLPHMKMDADLKLTSWKEENDPGIGNFIFKQESEGENEFITTKKSIPYWKSGGKFATSDKMPAAVVGILLNSTSKSTSRFRTLMIVLKFDGNITFQYWDTDRKAWVPIWSEPRDRCNTYYACGDFGSCSINNNGLTCKCLTGFKPSIPEKWNSSDFSGGCTRGTKLCGENDKFLSFKMRNMGNPESSGSLPNNETDCRHECVGNCQCQAYLFQAAKSSKQRGSSSSSTGSCSIWLRQLHDLQEEYADGGYNLSVRVALSDLESTVRNCNPCGTSIVPYPLSTGPDCGDPIHYTMYFSFQCSTSTGSVTFKSPSGEYRVISTDPGNRKFVIQVEDFDNCEARNSRGKNLQLNKSLPFSVSNSCYAKDSHKDRGEIEIVWEIPSEPTCTSQASCKEWPDSTCSIGRGGNKRCLCNKNFDWDGVKLNCTANQEGTFFHPSEGKSRRKTTPLSLIVVPIVVSVAVLACSFVSFIIWRKKMSKKNESIRSDQRSKDLLKLDTQRRIKHLINSGEFDQEDEEGIDVPFFDFESIIAATDDFSDANKLGQGGYGPVYKGKFPGGQEIAVKRLSSVSGQGLQEFKNEVVLIAKLQHRNLVRLRGYCIKGEEKILLYEYMPNKSLDSFIFDDTKSVLLDWEMRFNIILGIARGLLYLHQDSRLRIIHRDLKTSNILLDQDMEPKVSDFGLARIVGGKQTEASTNRVVGTYGYMSPEYALEGLFSVKSDVFSFGVVLLEIISGKRNTRLVQYYEQPLSLLGYAFLLQV</sequence>
<dbReference type="PANTHER" id="PTHR27002">
    <property type="entry name" value="RECEPTOR-LIKE SERINE/THREONINE-PROTEIN KINASE SD1-8"/>
    <property type="match status" value="1"/>
</dbReference>
<dbReference type="InterPro" id="IPR011009">
    <property type="entry name" value="Kinase-like_dom_sf"/>
</dbReference>
<comment type="similarity">
    <text evidence="2">In the N-terminal section; belongs to the leguminous lectin family.</text>
</comment>
<accession>W9QYJ9</accession>
<dbReference type="GO" id="GO:0004674">
    <property type="term" value="F:protein serine/threonine kinase activity"/>
    <property type="evidence" value="ECO:0007669"/>
    <property type="project" value="UniProtKB-KW"/>
</dbReference>
<protein>
    <submittedName>
        <fullName evidence="22">G-type lectin S-receptor-like serine/threonine-protein kinase</fullName>
    </submittedName>
</protein>
<keyword evidence="7 18" id="KW-0812">Transmembrane</keyword>
<keyword evidence="15" id="KW-1015">Disulfide bond</keyword>
<evidence type="ECO:0000256" key="4">
    <source>
        <dbReference type="ARBA" id="ARBA00022475"/>
    </source>
</evidence>
<dbReference type="STRING" id="981085.W9QYJ9"/>
<evidence type="ECO:0000313" key="22">
    <source>
        <dbReference type="EMBL" id="EXB58573.1"/>
    </source>
</evidence>
<keyword evidence="6" id="KW-0808">Transferase</keyword>